<sequence>MGFFGKISLCLLFLSCSYILPSSSKIGQCDSAVLAANETREFGSHGNNGNNGERGQNAQNTQSTTVFADGSPARLNLAGQNGGEGKNGQNGADAKCVDQPQDVTHNLRATNGGNGGNGGDGGDGGNGGDLTVYTTNPANLRQITVNTVGGQGGQPGLGGKGGKGCQCSRPYWTVQTCRGRPGSSNYRCTTETFQCQNGLDGIDGTQGRVGRDGRLGQLTLISLNRPLVDDKPSATVALSELKDRGFTLSKNKWETRTGALSLFAPGSVIDDQYRIMVERLEHSFLLTWNAPQSFDKFAAQRMTLSLEDNQQINVNPPSQVWLEATTKKDNNMTQFVVYNAILEKEVTDLVSQGIAGNRADFQLTLEDKADLSNLIATKFEVRYRTTRSDPRFRQVSDYRTQYEGFMPPELINQQGNKFIFNMGKLPLDPENFRPGLGFEIEVIATRSFGGYSKQQTIIVRDIIPGLR</sequence>
<evidence type="ECO:0000313" key="3">
    <source>
        <dbReference type="Proteomes" id="UP000002384"/>
    </source>
</evidence>
<feature type="region of interest" description="Disordered" evidence="1">
    <location>
        <begin position="72"/>
        <end position="128"/>
    </location>
</feature>
<protein>
    <submittedName>
        <fullName evidence="2">Uncharacterized protein</fullName>
    </submittedName>
</protein>
<accession>B7KDB7</accession>
<dbReference type="eggNOG" id="ENOG502Z8YG">
    <property type="taxonomic scope" value="Bacteria"/>
</dbReference>
<organism evidence="2 3">
    <name type="scientific">Gloeothece citriformis (strain PCC 7424)</name>
    <name type="common">Cyanothece sp. (strain PCC 7424)</name>
    <dbReference type="NCBI Taxonomy" id="65393"/>
    <lineage>
        <taxon>Bacteria</taxon>
        <taxon>Bacillati</taxon>
        <taxon>Cyanobacteriota</taxon>
        <taxon>Cyanophyceae</taxon>
        <taxon>Oscillatoriophycideae</taxon>
        <taxon>Chroococcales</taxon>
        <taxon>Aphanothecaceae</taxon>
        <taxon>Gloeothece</taxon>
        <taxon>Gloeothece citriformis</taxon>
    </lineage>
</organism>
<name>B7KDB7_GLOC7</name>
<dbReference type="STRING" id="65393.PCC7424_0472"/>
<gene>
    <name evidence="2" type="ordered locus">PCC7424_0472</name>
</gene>
<proteinExistence type="predicted"/>
<dbReference type="HOGENOM" id="CLU_583575_0_0_3"/>
<evidence type="ECO:0000313" key="2">
    <source>
        <dbReference type="EMBL" id="ACK68937.1"/>
    </source>
</evidence>
<dbReference type="RefSeq" id="WP_012597884.1">
    <property type="nucleotide sequence ID" value="NC_011729.1"/>
</dbReference>
<reference evidence="3" key="1">
    <citation type="journal article" date="2011" name="MBio">
        <title>Novel metabolic attributes of the genus Cyanothece, comprising a group of unicellular nitrogen-fixing Cyanobacteria.</title>
        <authorList>
            <person name="Bandyopadhyay A."/>
            <person name="Elvitigala T."/>
            <person name="Welsh E."/>
            <person name="Stockel J."/>
            <person name="Liberton M."/>
            <person name="Min H."/>
            <person name="Sherman L.A."/>
            <person name="Pakrasi H.B."/>
        </authorList>
    </citation>
    <scope>NUCLEOTIDE SEQUENCE [LARGE SCALE GENOMIC DNA]</scope>
    <source>
        <strain evidence="3">PCC 7424</strain>
    </source>
</reference>
<dbReference type="OrthoDB" id="417673at2"/>
<feature type="compositionally biased region" description="Gly residues" evidence="1">
    <location>
        <begin position="112"/>
        <end position="128"/>
    </location>
</feature>
<evidence type="ECO:0000256" key="1">
    <source>
        <dbReference type="SAM" id="MobiDB-lite"/>
    </source>
</evidence>
<dbReference type="EMBL" id="CP001291">
    <property type="protein sequence ID" value="ACK68937.1"/>
    <property type="molecule type" value="Genomic_DNA"/>
</dbReference>
<dbReference type="AlphaFoldDB" id="B7KDB7"/>
<dbReference type="Proteomes" id="UP000002384">
    <property type="component" value="Chromosome"/>
</dbReference>
<keyword evidence="3" id="KW-1185">Reference proteome</keyword>
<dbReference type="KEGG" id="cyc:PCC7424_0472"/>